<proteinExistence type="predicted"/>
<evidence type="ECO:0000256" key="2">
    <source>
        <dbReference type="SAM" id="MobiDB-lite"/>
    </source>
</evidence>
<dbReference type="PROSITE" id="PS50011">
    <property type="entry name" value="PROTEIN_KINASE_DOM"/>
    <property type="match status" value="1"/>
</dbReference>
<dbReference type="InterPro" id="IPR001245">
    <property type="entry name" value="Ser-Thr/Tyr_kinase_cat_dom"/>
</dbReference>
<feature type="binding site" evidence="1">
    <location>
        <position position="39"/>
    </location>
    <ligand>
        <name>ATP</name>
        <dbReference type="ChEBI" id="CHEBI:30616"/>
    </ligand>
</feature>
<protein>
    <recommendedName>
        <fullName evidence="3">Protein kinase domain-containing protein</fullName>
    </recommendedName>
</protein>
<keyword evidence="1" id="KW-0547">Nucleotide-binding</keyword>
<dbReference type="EMBL" id="JAPFFF010000008">
    <property type="protein sequence ID" value="KAK8883874.1"/>
    <property type="molecule type" value="Genomic_DNA"/>
</dbReference>
<dbReference type="PROSITE" id="PS00107">
    <property type="entry name" value="PROTEIN_KINASE_ATP"/>
    <property type="match status" value="1"/>
</dbReference>
<evidence type="ECO:0000313" key="4">
    <source>
        <dbReference type="EMBL" id="KAK8883874.1"/>
    </source>
</evidence>
<name>A0ABR2JYE0_9EUKA</name>
<accession>A0ABR2JYE0</accession>
<dbReference type="SUPFAM" id="SSF56112">
    <property type="entry name" value="Protein kinase-like (PK-like)"/>
    <property type="match status" value="1"/>
</dbReference>
<feature type="region of interest" description="Disordered" evidence="2">
    <location>
        <begin position="325"/>
        <end position="351"/>
    </location>
</feature>
<dbReference type="Proteomes" id="UP001470230">
    <property type="component" value="Unassembled WGS sequence"/>
</dbReference>
<dbReference type="SMART" id="SM00220">
    <property type="entry name" value="S_TKc"/>
    <property type="match status" value="1"/>
</dbReference>
<evidence type="ECO:0000256" key="1">
    <source>
        <dbReference type="PROSITE-ProRule" id="PRU10141"/>
    </source>
</evidence>
<dbReference type="Gene3D" id="1.10.510.10">
    <property type="entry name" value="Transferase(Phosphotransferase) domain 1"/>
    <property type="match status" value="1"/>
</dbReference>
<sequence length="522" mass="60495">MEDFIDLSNFSNQTYIGKGSFAKVYKVEDKETGEIFAAKISLNKLTEEQKQLMTNLKREIGIMSQLEHPSILKFKGYSPIDFKNESYPVIITEYSSNGSLDNILKLERQSRSPPNWDDTRKLITLYGIASAMSYLHLHNIIHRDLKPENILEDDFLFPKVGDFGLSKTIHSNIDSMSTQSAFGLKGSPLYVPPECWEDNKYSKAGDVYAFAIIAYELLTLETPFKDYTIPMLCRRVTINGERPQFNCPIPDCYKNLIIRCWSQEPEKRPTFEEIKEELRSNPEFIIESIDKEKFLDYVEMIDNSCQSFDPFKKFQKVMLPKLSETETKTSEEKEISDEKETSNDKESRKIKIERKEVEHHKSHSMFGQSSKNHTHFKIFNITRTEQRTVSTDDDGNKKYSEWTIVPGTESKKEIVSGMEGGFTEEYEKIVGNESKEIENRQIKIEKKEVEHHKSHSMFGTSSKNHTHFKIFHITRTEQRTVSTDVDGNKKYSEWTIVPGTESKHEVRNGMEGGFTEGYENEI</sequence>
<evidence type="ECO:0000259" key="3">
    <source>
        <dbReference type="PROSITE" id="PS50011"/>
    </source>
</evidence>
<evidence type="ECO:0000313" key="5">
    <source>
        <dbReference type="Proteomes" id="UP001470230"/>
    </source>
</evidence>
<dbReference type="PRINTS" id="PR00109">
    <property type="entry name" value="TYRKINASE"/>
</dbReference>
<dbReference type="PANTHER" id="PTHR44329">
    <property type="entry name" value="SERINE/THREONINE-PROTEIN KINASE TNNI3K-RELATED"/>
    <property type="match status" value="1"/>
</dbReference>
<feature type="domain" description="Protein kinase" evidence="3">
    <location>
        <begin position="10"/>
        <end position="284"/>
    </location>
</feature>
<comment type="caution">
    <text evidence="4">The sequence shown here is derived from an EMBL/GenBank/DDBJ whole genome shotgun (WGS) entry which is preliminary data.</text>
</comment>
<gene>
    <name evidence="4" type="ORF">M9Y10_042974</name>
</gene>
<organism evidence="4 5">
    <name type="scientific">Tritrichomonas musculus</name>
    <dbReference type="NCBI Taxonomy" id="1915356"/>
    <lineage>
        <taxon>Eukaryota</taxon>
        <taxon>Metamonada</taxon>
        <taxon>Parabasalia</taxon>
        <taxon>Tritrichomonadida</taxon>
        <taxon>Tritrichomonadidae</taxon>
        <taxon>Tritrichomonas</taxon>
    </lineage>
</organism>
<dbReference type="InterPro" id="IPR011009">
    <property type="entry name" value="Kinase-like_dom_sf"/>
</dbReference>
<dbReference type="InterPro" id="IPR000719">
    <property type="entry name" value="Prot_kinase_dom"/>
</dbReference>
<keyword evidence="5" id="KW-1185">Reference proteome</keyword>
<reference evidence="4 5" key="1">
    <citation type="submission" date="2024-04" db="EMBL/GenBank/DDBJ databases">
        <title>Tritrichomonas musculus Genome.</title>
        <authorList>
            <person name="Alves-Ferreira E."/>
            <person name="Grigg M."/>
            <person name="Lorenzi H."/>
            <person name="Galac M."/>
        </authorList>
    </citation>
    <scope>NUCLEOTIDE SEQUENCE [LARGE SCALE GENOMIC DNA]</scope>
    <source>
        <strain evidence="4 5">EAF2021</strain>
    </source>
</reference>
<dbReference type="InterPro" id="IPR051681">
    <property type="entry name" value="Ser/Thr_Kinases-Pseudokinases"/>
</dbReference>
<keyword evidence="1" id="KW-0067">ATP-binding</keyword>
<dbReference type="InterPro" id="IPR017441">
    <property type="entry name" value="Protein_kinase_ATP_BS"/>
</dbReference>
<dbReference type="Pfam" id="PF00069">
    <property type="entry name" value="Pkinase"/>
    <property type="match status" value="1"/>
</dbReference>